<keyword evidence="1" id="KW-1133">Transmembrane helix</keyword>
<organism evidence="2 3">
    <name type="scientific">Faecalicoccus acidiformans</name>
    <dbReference type="NCBI Taxonomy" id="915173"/>
    <lineage>
        <taxon>Bacteria</taxon>
        <taxon>Bacillati</taxon>
        <taxon>Bacillota</taxon>
        <taxon>Erysipelotrichia</taxon>
        <taxon>Erysipelotrichales</taxon>
        <taxon>Erysipelotrichaceae</taxon>
        <taxon>Faecalicoccus</taxon>
    </lineage>
</organism>
<evidence type="ECO:0000313" key="2">
    <source>
        <dbReference type="EMBL" id="MBM6830974.1"/>
    </source>
</evidence>
<accession>A0ABS2FMJ2</accession>
<proteinExistence type="predicted"/>
<evidence type="ECO:0000256" key="1">
    <source>
        <dbReference type="SAM" id="Phobius"/>
    </source>
</evidence>
<name>A0ABS2FMJ2_9FIRM</name>
<evidence type="ECO:0008006" key="4">
    <source>
        <dbReference type="Google" id="ProtNLM"/>
    </source>
</evidence>
<gene>
    <name evidence="2" type="ORF">H5982_02480</name>
</gene>
<reference evidence="2 3" key="1">
    <citation type="journal article" date="2021" name="Sci. Rep.">
        <title>The distribution of antibiotic resistance genes in chicken gut microbiota commensals.</title>
        <authorList>
            <person name="Juricova H."/>
            <person name="Matiasovicova J."/>
            <person name="Kubasova T."/>
            <person name="Cejkova D."/>
            <person name="Rychlik I."/>
        </authorList>
    </citation>
    <scope>NUCLEOTIDE SEQUENCE [LARGE SCALE GENOMIC DNA]</scope>
    <source>
        <strain evidence="2 3">An423</strain>
    </source>
</reference>
<keyword evidence="3" id="KW-1185">Reference proteome</keyword>
<evidence type="ECO:0000313" key="3">
    <source>
        <dbReference type="Proteomes" id="UP000775500"/>
    </source>
</evidence>
<feature type="transmembrane region" description="Helical" evidence="1">
    <location>
        <begin position="12"/>
        <end position="32"/>
    </location>
</feature>
<dbReference type="Proteomes" id="UP000775500">
    <property type="component" value="Unassembled WGS sequence"/>
</dbReference>
<keyword evidence="1" id="KW-0472">Membrane</keyword>
<feature type="transmembrane region" description="Helical" evidence="1">
    <location>
        <begin position="44"/>
        <end position="62"/>
    </location>
</feature>
<keyword evidence="1" id="KW-0812">Transmembrane</keyword>
<dbReference type="EMBL" id="JACJLU010000002">
    <property type="protein sequence ID" value="MBM6830974.1"/>
    <property type="molecule type" value="Genomic_DNA"/>
</dbReference>
<dbReference type="RefSeq" id="WP_204684901.1">
    <property type="nucleotide sequence ID" value="NZ_JACJLU010000002.1"/>
</dbReference>
<sequence>MNFLQQGMNILSMAIIAYGTYLVIFGVFNIANDLKDSNGIRIKESILTTLGGVVIIAVGAWLPQVNINFG</sequence>
<comment type="caution">
    <text evidence="2">The sequence shown here is derived from an EMBL/GenBank/DDBJ whole genome shotgun (WGS) entry which is preliminary data.</text>
</comment>
<protein>
    <recommendedName>
        <fullName evidence="4">DUF350 domain-containing protein</fullName>
    </recommendedName>
</protein>